<dbReference type="HAMAP" id="MF_00338">
    <property type="entry name" value="UPF0145"/>
    <property type="match status" value="1"/>
</dbReference>
<evidence type="ECO:0000256" key="2">
    <source>
        <dbReference type="HAMAP-Rule" id="MF_00338"/>
    </source>
</evidence>
<proteinExistence type="inferred from homology"/>
<dbReference type="Pfam" id="PF01906">
    <property type="entry name" value="YbjQ_1"/>
    <property type="match status" value="1"/>
</dbReference>
<dbReference type="Gene3D" id="3.30.110.70">
    <property type="entry name" value="Hypothetical protein apc22750. Chain B"/>
    <property type="match status" value="1"/>
</dbReference>
<name>A0A917Q385_9BACI</name>
<gene>
    <name evidence="3" type="ORF">GCM10007063_34440</name>
</gene>
<reference evidence="3" key="2">
    <citation type="submission" date="2020-09" db="EMBL/GenBank/DDBJ databases">
        <authorList>
            <person name="Sun Q."/>
            <person name="Ohkuma M."/>
        </authorList>
    </citation>
    <scope>NUCLEOTIDE SEQUENCE</scope>
    <source>
        <strain evidence="3">JCM 12580</strain>
    </source>
</reference>
<dbReference type="AlphaFoldDB" id="A0A917Q385"/>
<evidence type="ECO:0000256" key="1">
    <source>
        <dbReference type="ARBA" id="ARBA00010751"/>
    </source>
</evidence>
<accession>A0A917Q385</accession>
<organism evidence="3 4">
    <name type="scientific">Lentibacillus kapialis</name>
    <dbReference type="NCBI Taxonomy" id="340214"/>
    <lineage>
        <taxon>Bacteria</taxon>
        <taxon>Bacillati</taxon>
        <taxon>Bacillota</taxon>
        <taxon>Bacilli</taxon>
        <taxon>Bacillales</taxon>
        <taxon>Bacillaceae</taxon>
        <taxon>Lentibacillus</taxon>
    </lineage>
</organism>
<dbReference type="InterPro" id="IPR002765">
    <property type="entry name" value="UPF0145_YbjQ-like"/>
</dbReference>
<reference evidence="3" key="1">
    <citation type="journal article" date="2014" name="Int. J. Syst. Evol. Microbiol.">
        <title>Complete genome sequence of Corynebacterium casei LMG S-19264T (=DSM 44701T), isolated from a smear-ripened cheese.</title>
        <authorList>
            <consortium name="US DOE Joint Genome Institute (JGI-PGF)"/>
            <person name="Walter F."/>
            <person name="Albersmeier A."/>
            <person name="Kalinowski J."/>
            <person name="Ruckert C."/>
        </authorList>
    </citation>
    <scope>NUCLEOTIDE SEQUENCE</scope>
    <source>
        <strain evidence="3">JCM 12580</strain>
    </source>
</reference>
<dbReference type="PANTHER" id="PTHR34068:SF2">
    <property type="entry name" value="UPF0145 PROTEIN SCO3412"/>
    <property type="match status" value="1"/>
</dbReference>
<comment type="similarity">
    <text evidence="1 2">Belongs to the UPF0145 family.</text>
</comment>
<evidence type="ECO:0000313" key="4">
    <source>
        <dbReference type="Proteomes" id="UP000658382"/>
    </source>
</evidence>
<dbReference type="Proteomes" id="UP000658382">
    <property type="component" value="Unassembled WGS sequence"/>
</dbReference>
<dbReference type="EMBL" id="BMNQ01000097">
    <property type="protein sequence ID" value="GGK09121.1"/>
    <property type="molecule type" value="Genomic_DNA"/>
</dbReference>
<comment type="caution">
    <text evidence="3">The sequence shown here is derived from an EMBL/GenBank/DDBJ whole genome shotgun (WGS) entry which is preliminary data.</text>
</comment>
<dbReference type="SUPFAM" id="SSF117782">
    <property type="entry name" value="YbjQ-like"/>
    <property type="match status" value="1"/>
</dbReference>
<dbReference type="RefSeq" id="WP_188634343.1">
    <property type="nucleotide sequence ID" value="NZ_BMNQ01000097.1"/>
</dbReference>
<dbReference type="InterPro" id="IPR035439">
    <property type="entry name" value="UPF0145_dom_sf"/>
</dbReference>
<dbReference type="PANTHER" id="PTHR34068">
    <property type="entry name" value="UPF0145 PROTEIN YBJQ"/>
    <property type="match status" value="1"/>
</dbReference>
<keyword evidence="4" id="KW-1185">Reference proteome</keyword>
<protein>
    <recommendedName>
        <fullName evidence="2">UPF0145 protein GCM10007063_34440</fullName>
    </recommendedName>
</protein>
<evidence type="ECO:0000313" key="3">
    <source>
        <dbReference type="EMBL" id="GGK09121.1"/>
    </source>
</evidence>
<sequence length="106" mass="11501">MILANTETIPGYKITDVKGIAKGNVVRAKNVGKDLVSSFRNVVGGEMTEYTELMTDSRQRAMQRMVENAENQEADAVVNVRFETSQISSGAAELLAYGTAVAIEET</sequence>